<evidence type="ECO:0000313" key="3">
    <source>
        <dbReference type="Proteomes" id="UP001168877"/>
    </source>
</evidence>
<dbReference type="PANTHER" id="PTHR47723">
    <property type="entry name" value="OS05G0353850 PROTEIN"/>
    <property type="match status" value="1"/>
</dbReference>
<dbReference type="Gene3D" id="3.30.420.10">
    <property type="entry name" value="Ribonuclease H-like superfamily/Ribonuclease H"/>
    <property type="match status" value="1"/>
</dbReference>
<dbReference type="InterPro" id="IPR012337">
    <property type="entry name" value="RNaseH-like_sf"/>
</dbReference>
<feature type="domain" description="RNase H type-1" evidence="1">
    <location>
        <begin position="76"/>
        <end position="209"/>
    </location>
</feature>
<dbReference type="InterPro" id="IPR044730">
    <property type="entry name" value="RNase_H-like_dom_plant"/>
</dbReference>
<dbReference type="InterPro" id="IPR002156">
    <property type="entry name" value="RNaseH_domain"/>
</dbReference>
<evidence type="ECO:0000313" key="2">
    <source>
        <dbReference type="EMBL" id="KAK0594528.1"/>
    </source>
</evidence>
<reference evidence="2" key="2">
    <citation type="submission" date="2023-06" db="EMBL/GenBank/DDBJ databases">
        <authorList>
            <person name="Swenson N.G."/>
            <person name="Wegrzyn J.L."/>
            <person name="Mcevoy S.L."/>
        </authorList>
    </citation>
    <scope>NUCLEOTIDE SEQUENCE</scope>
    <source>
        <strain evidence="2">NS2018</strain>
        <tissue evidence="2">Leaf</tissue>
    </source>
</reference>
<dbReference type="GO" id="GO:0003676">
    <property type="term" value="F:nucleic acid binding"/>
    <property type="evidence" value="ECO:0007669"/>
    <property type="project" value="InterPro"/>
</dbReference>
<name>A0AA39SPA9_ACESA</name>
<protein>
    <recommendedName>
        <fullName evidence="1">RNase H type-1 domain-containing protein</fullName>
    </recommendedName>
</protein>
<dbReference type="PROSITE" id="PS50879">
    <property type="entry name" value="RNASE_H_1"/>
    <property type="match status" value="1"/>
</dbReference>
<dbReference type="SUPFAM" id="SSF53098">
    <property type="entry name" value="Ribonuclease H-like"/>
    <property type="match status" value="1"/>
</dbReference>
<dbReference type="AlphaFoldDB" id="A0AA39SPA9"/>
<dbReference type="GO" id="GO:0004523">
    <property type="term" value="F:RNA-DNA hybrid ribonuclease activity"/>
    <property type="evidence" value="ECO:0007669"/>
    <property type="project" value="InterPro"/>
</dbReference>
<evidence type="ECO:0000259" key="1">
    <source>
        <dbReference type="PROSITE" id="PS50879"/>
    </source>
</evidence>
<comment type="caution">
    <text evidence="2">The sequence shown here is derived from an EMBL/GenBank/DDBJ whole genome shotgun (WGS) entry which is preliminary data.</text>
</comment>
<dbReference type="InterPro" id="IPR053151">
    <property type="entry name" value="RNase_H-like"/>
</dbReference>
<accession>A0AA39SPA9</accession>
<dbReference type="InterPro" id="IPR036397">
    <property type="entry name" value="RNaseH_sf"/>
</dbReference>
<dbReference type="Proteomes" id="UP001168877">
    <property type="component" value="Unassembled WGS sequence"/>
</dbReference>
<dbReference type="CDD" id="cd06222">
    <property type="entry name" value="RNase_H_like"/>
    <property type="match status" value="1"/>
</dbReference>
<organism evidence="2 3">
    <name type="scientific">Acer saccharum</name>
    <name type="common">Sugar maple</name>
    <dbReference type="NCBI Taxonomy" id="4024"/>
    <lineage>
        <taxon>Eukaryota</taxon>
        <taxon>Viridiplantae</taxon>
        <taxon>Streptophyta</taxon>
        <taxon>Embryophyta</taxon>
        <taxon>Tracheophyta</taxon>
        <taxon>Spermatophyta</taxon>
        <taxon>Magnoliopsida</taxon>
        <taxon>eudicotyledons</taxon>
        <taxon>Gunneridae</taxon>
        <taxon>Pentapetalae</taxon>
        <taxon>rosids</taxon>
        <taxon>malvids</taxon>
        <taxon>Sapindales</taxon>
        <taxon>Sapindaceae</taxon>
        <taxon>Hippocastanoideae</taxon>
        <taxon>Acereae</taxon>
        <taxon>Acer</taxon>
    </lineage>
</organism>
<dbReference type="PANTHER" id="PTHR47723:SF22">
    <property type="entry name" value="RNASE H TYPE-1 DOMAIN-CONTAINING PROTEIN"/>
    <property type="match status" value="1"/>
</dbReference>
<keyword evidence="3" id="KW-1185">Reference proteome</keyword>
<reference evidence="2" key="1">
    <citation type="journal article" date="2022" name="Plant J.">
        <title>Strategies of tolerance reflected in two North American maple genomes.</title>
        <authorList>
            <person name="McEvoy S.L."/>
            <person name="Sezen U.U."/>
            <person name="Trouern-Trend A."/>
            <person name="McMahon S.M."/>
            <person name="Schaberg P.G."/>
            <person name="Yang J."/>
            <person name="Wegrzyn J.L."/>
            <person name="Swenson N.G."/>
        </authorList>
    </citation>
    <scope>NUCLEOTIDE SEQUENCE</scope>
    <source>
        <strain evidence="2">NS2018</strain>
    </source>
</reference>
<sequence length="220" mass="24782">MTWTIWEARNEKVFKDVSISFEKAVDMVKFRVGWWFKYIGKGSKDPITLILLNIAERCVDVKKPKLPKHKDWIPPKPELLKFNVDGSARGVPGHAGVGGVLRDCRGRVLCVFSEYVGIQDSVTAELRAIAKACGLCLSRTELKGAKIYVVSDCKQVVAWINCNGVGEWKYLQLILEIRSLLSRLNQVVVEYKPRETNYFADALAKRGADGGVYLLDWCDS</sequence>
<gene>
    <name evidence="2" type="ORF">LWI29_006366</name>
</gene>
<dbReference type="Pfam" id="PF13456">
    <property type="entry name" value="RVT_3"/>
    <property type="match status" value="1"/>
</dbReference>
<proteinExistence type="predicted"/>
<dbReference type="EMBL" id="JAUESC010000028">
    <property type="protein sequence ID" value="KAK0594528.1"/>
    <property type="molecule type" value="Genomic_DNA"/>
</dbReference>